<accession>A0A1H9TM49</accession>
<comment type="cofactor">
    <cofactor evidence="1">
        <name>FAD</name>
        <dbReference type="ChEBI" id="CHEBI:57692"/>
    </cofactor>
</comment>
<dbReference type="PANTHER" id="PTHR13789:SF318">
    <property type="entry name" value="GERANYLGERANYL DIPHOSPHATE REDUCTASE"/>
    <property type="match status" value="1"/>
</dbReference>
<gene>
    <name evidence="7" type="ORF">SAMN04490244_104263</name>
</gene>
<dbReference type="STRING" id="641238.SAMN04490244_104263"/>
<dbReference type="Gene3D" id="3.50.50.60">
    <property type="entry name" value="FAD/NAD(P)-binding domain"/>
    <property type="match status" value="1"/>
</dbReference>
<dbReference type="AlphaFoldDB" id="A0A1H9TM49"/>
<organism evidence="7 8">
    <name type="scientific">Tranquillimonas rosea</name>
    <dbReference type="NCBI Taxonomy" id="641238"/>
    <lineage>
        <taxon>Bacteria</taxon>
        <taxon>Pseudomonadati</taxon>
        <taxon>Pseudomonadota</taxon>
        <taxon>Alphaproteobacteria</taxon>
        <taxon>Rhodobacterales</taxon>
        <taxon>Roseobacteraceae</taxon>
        <taxon>Tranquillimonas</taxon>
    </lineage>
</organism>
<evidence type="ECO:0000256" key="5">
    <source>
        <dbReference type="ARBA" id="ARBA00023033"/>
    </source>
</evidence>
<reference evidence="7 8" key="1">
    <citation type="submission" date="2016-10" db="EMBL/GenBank/DDBJ databases">
        <authorList>
            <person name="de Groot N.N."/>
        </authorList>
    </citation>
    <scope>NUCLEOTIDE SEQUENCE [LARGE SCALE GENOMIC DNA]</scope>
    <source>
        <strain evidence="7 8">DSM 23042</strain>
    </source>
</reference>
<proteinExistence type="predicted"/>
<evidence type="ECO:0000313" key="7">
    <source>
        <dbReference type="EMBL" id="SER98216.1"/>
    </source>
</evidence>
<keyword evidence="4" id="KW-0560">Oxidoreductase</keyword>
<sequence length="394" mass="41923">MLQGREIAVLGAGIGGLAVAQALAQRGARVTLLEQAPALTEVGAGIQISPNGVAVLDGLGLGAAARRAGVESRAVVLRHGPSGRSVARMEFAKHPQPRPYLMMHRADLIGVLEQGARQAGVDICLDQRIRSVEAAGPGVRLTQQDGKMTVPFLVGADGLRSRTRALLNGADAPRFTGQVAWRAVIGAGGEASAVSTVEMGPGRHLVRYPIRGGVQMNIVGIREQETWSEEGWKHVDDPDNLRAAFAGFSPRVRKLLDRVETVNIWGLFRHPVAPHWHGGQVALVGDAAHPTLPFLAQGANLALEDAWMLAACLDALPEDEALAAYQQRRVPRVSRAIAAAEANARNYHHANPLKVAVGHTGLRMLSRAAPGLLLSKFDWLYGHDVTAEPVPQAA</sequence>
<keyword evidence="5" id="KW-0503">Monooxygenase</keyword>
<evidence type="ECO:0000259" key="6">
    <source>
        <dbReference type="Pfam" id="PF01494"/>
    </source>
</evidence>
<dbReference type="InterPro" id="IPR002938">
    <property type="entry name" value="FAD-bd"/>
</dbReference>
<dbReference type="EMBL" id="FOGU01000004">
    <property type="protein sequence ID" value="SER98216.1"/>
    <property type="molecule type" value="Genomic_DNA"/>
</dbReference>
<evidence type="ECO:0000256" key="3">
    <source>
        <dbReference type="ARBA" id="ARBA00022827"/>
    </source>
</evidence>
<dbReference type="Pfam" id="PF01494">
    <property type="entry name" value="FAD_binding_3"/>
    <property type="match status" value="1"/>
</dbReference>
<dbReference type="SUPFAM" id="SSF51905">
    <property type="entry name" value="FAD/NAD(P)-binding domain"/>
    <property type="match status" value="1"/>
</dbReference>
<dbReference type="InterPro" id="IPR036188">
    <property type="entry name" value="FAD/NAD-bd_sf"/>
</dbReference>
<dbReference type="GO" id="GO:0071949">
    <property type="term" value="F:FAD binding"/>
    <property type="evidence" value="ECO:0007669"/>
    <property type="project" value="InterPro"/>
</dbReference>
<keyword evidence="2" id="KW-0285">Flavoprotein</keyword>
<evidence type="ECO:0000313" key="8">
    <source>
        <dbReference type="Proteomes" id="UP000198885"/>
    </source>
</evidence>
<evidence type="ECO:0000256" key="2">
    <source>
        <dbReference type="ARBA" id="ARBA00022630"/>
    </source>
</evidence>
<dbReference type="GO" id="GO:0004497">
    <property type="term" value="F:monooxygenase activity"/>
    <property type="evidence" value="ECO:0007669"/>
    <property type="project" value="UniProtKB-KW"/>
</dbReference>
<keyword evidence="3" id="KW-0274">FAD</keyword>
<feature type="domain" description="FAD-binding" evidence="6">
    <location>
        <begin position="7"/>
        <end position="338"/>
    </location>
</feature>
<evidence type="ECO:0000256" key="1">
    <source>
        <dbReference type="ARBA" id="ARBA00001974"/>
    </source>
</evidence>
<keyword evidence="8" id="KW-1185">Reference proteome</keyword>
<dbReference type="SUPFAM" id="SSF54373">
    <property type="entry name" value="FAD-linked reductases, C-terminal domain"/>
    <property type="match status" value="1"/>
</dbReference>
<dbReference type="InterPro" id="IPR050493">
    <property type="entry name" value="FAD-dep_Monooxygenase_BioMet"/>
</dbReference>
<dbReference type="PANTHER" id="PTHR13789">
    <property type="entry name" value="MONOOXYGENASE"/>
    <property type="match status" value="1"/>
</dbReference>
<protein>
    <submittedName>
        <fullName evidence="7">Salicylate hydroxylase</fullName>
    </submittedName>
</protein>
<dbReference type="OrthoDB" id="4230779at2"/>
<dbReference type="Proteomes" id="UP000198885">
    <property type="component" value="Unassembled WGS sequence"/>
</dbReference>
<dbReference type="RefSeq" id="WP_092691930.1">
    <property type="nucleotide sequence ID" value="NZ_CBDDGO010000004.1"/>
</dbReference>
<evidence type="ECO:0000256" key="4">
    <source>
        <dbReference type="ARBA" id="ARBA00023002"/>
    </source>
</evidence>
<name>A0A1H9TM49_9RHOB</name>
<dbReference type="PRINTS" id="PR00420">
    <property type="entry name" value="RNGMNOXGNASE"/>
</dbReference>